<sequence length="96" mass="10315">MTRFQVDSEEVFSAASAVRQSAARIEGEVSGMLAQLTNLQGSWVGQAASAFNGVIADWRSTQQRVAESLAQINEALGQAGQQYAETEQANAHLFAR</sequence>
<proteinExistence type="inferred from homology"/>
<evidence type="ECO:0000313" key="3">
    <source>
        <dbReference type="Proteomes" id="UP000279859"/>
    </source>
</evidence>
<gene>
    <name evidence="2" type="ORF">EEJ31_05725</name>
</gene>
<dbReference type="Pfam" id="PF06013">
    <property type="entry name" value="WXG100"/>
    <property type="match status" value="1"/>
</dbReference>
<comment type="caution">
    <text evidence="2">The sequence shown here is derived from an EMBL/GenBank/DDBJ whole genome shotgun (WGS) entry which is preliminary data.</text>
</comment>
<organism evidence="2 3">
    <name type="scientific">Cryobacterium tepidiphilum</name>
    <dbReference type="NCBI Taxonomy" id="2486026"/>
    <lineage>
        <taxon>Bacteria</taxon>
        <taxon>Bacillati</taxon>
        <taxon>Actinomycetota</taxon>
        <taxon>Actinomycetes</taxon>
        <taxon>Micrococcales</taxon>
        <taxon>Microbacteriaceae</taxon>
        <taxon>Cryobacterium</taxon>
    </lineage>
</organism>
<dbReference type="Gene3D" id="1.10.287.1060">
    <property type="entry name" value="ESAT-6-like"/>
    <property type="match status" value="1"/>
</dbReference>
<accession>A0A3M8LH52</accession>
<dbReference type="InterPro" id="IPR010310">
    <property type="entry name" value="T7SS_ESAT-6-like"/>
</dbReference>
<evidence type="ECO:0000256" key="1">
    <source>
        <dbReference type="RuleBase" id="RU362001"/>
    </source>
</evidence>
<reference evidence="2 3" key="1">
    <citation type="submission" date="2018-11" db="EMBL/GenBank/DDBJ databases">
        <title>Cryobacterium sp. nov., isolated from rhizosphere soil of lettuce.</title>
        <authorList>
            <person name="Wang Y."/>
        </authorList>
    </citation>
    <scope>NUCLEOTIDE SEQUENCE [LARGE SCALE GENOMIC DNA]</scope>
    <source>
        <strain evidence="2 3">NEAU-85</strain>
    </source>
</reference>
<dbReference type="SUPFAM" id="SSF140453">
    <property type="entry name" value="EsxAB dimer-like"/>
    <property type="match status" value="1"/>
</dbReference>
<comment type="similarity">
    <text evidence="1">Belongs to the WXG100 family.</text>
</comment>
<evidence type="ECO:0000313" key="2">
    <source>
        <dbReference type="EMBL" id="RNE64062.1"/>
    </source>
</evidence>
<dbReference type="InterPro" id="IPR036689">
    <property type="entry name" value="ESAT-6-like_sf"/>
</dbReference>
<dbReference type="EMBL" id="RDSR01000006">
    <property type="protein sequence ID" value="RNE64062.1"/>
    <property type="molecule type" value="Genomic_DNA"/>
</dbReference>
<dbReference type="RefSeq" id="WP_123045334.1">
    <property type="nucleotide sequence ID" value="NZ_RDSR01000006.1"/>
</dbReference>
<protein>
    <recommendedName>
        <fullName evidence="1">ESAT-6-like protein</fullName>
    </recommendedName>
</protein>
<name>A0A3M8LH52_9MICO</name>
<dbReference type="NCBIfam" id="TIGR03930">
    <property type="entry name" value="WXG100_ESAT6"/>
    <property type="match status" value="1"/>
</dbReference>
<dbReference type="OrthoDB" id="4231069at2"/>
<keyword evidence="3" id="KW-1185">Reference proteome</keyword>
<dbReference type="AlphaFoldDB" id="A0A3M8LH52"/>
<dbReference type="Proteomes" id="UP000279859">
    <property type="component" value="Unassembled WGS sequence"/>
</dbReference>